<organism evidence="2 3">
    <name type="scientific">Lithospermum erythrorhizon</name>
    <name type="common">Purple gromwell</name>
    <name type="synonym">Lithospermum officinale var. erythrorhizon</name>
    <dbReference type="NCBI Taxonomy" id="34254"/>
    <lineage>
        <taxon>Eukaryota</taxon>
        <taxon>Viridiplantae</taxon>
        <taxon>Streptophyta</taxon>
        <taxon>Embryophyta</taxon>
        <taxon>Tracheophyta</taxon>
        <taxon>Spermatophyta</taxon>
        <taxon>Magnoliopsida</taxon>
        <taxon>eudicotyledons</taxon>
        <taxon>Gunneridae</taxon>
        <taxon>Pentapetalae</taxon>
        <taxon>asterids</taxon>
        <taxon>lamiids</taxon>
        <taxon>Boraginales</taxon>
        <taxon>Boraginaceae</taxon>
        <taxon>Boraginoideae</taxon>
        <taxon>Lithospermeae</taxon>
        <taxon>Lithospermum</taxon>
    </lineage>
</organism>
<evidence type="ECO:0000313" key="3">
    <source>
        <dbReference type="Proteomes" id="UP001454036"/>
    </source>
</evidence>
<evidence type="ECO:0000313" key="2">
    <source>
        <dbReference type="EMBL" id="GAA0156633.1"/>
    </source>
</evidence>
<dbReference type="EMBL" id="BAABME010002914">
    <property type="protein sequence ID" value="GAA0156633.1"/>
    <property type="molecule type" value="Genomic_DNA"/>
</dbReference>
<accession>A0AAV3Q2E3</accession>
<keyword evidence="3" id="KW-1185">Reference proteome</keyword>
<name>A0AAV3Q2E3_LITER</name>
<gene>
    <name evidence="2" type="ORF">LIER_14082</name>
</gene>
<reference evidence="2 3" key="1">
    <citation type="submission" date="2024-01" db="EMBL/GenBank/DDBJ databases">
        <title>The complete chloroplast genome sequence of Lithospermum erythrorhizon: insights into the phylogenetic relationship among Boraginaceae species and the maternal lineages of purple gromwells.</title>
        <authorList>
            <person name="Okada T."/>
            <person name="Watanabe K."/>
        </authorList>
    </citation>
    <scope>NUCLEOTIDE SEQUENCE [LARGE SCALE GENOMIC DNA]</scope>
</reference>
<evidence type="ECO:0008006" key="4">
    <source>
        <dbReference type="Google" id="ProtNLM"/>
    </source>
</evidence>
<proteinExistence type="predicted"/>
<feature type="region of interest" description="Disordered" evidence="1">
    <location>
        <begin position="45"/>
        <end position="64"/>
    </location>
</feature>
<dbReference type="PANTHER" id="PTHR33240">
    <property type="entry name" value="OS08G0508500 PROTEIN"/>
    <property type="match status" value="1"/>
</dbReference>
<dbReference type="PANTHER" id="PTHR33240:SF15">
    <property type="entry name" value="GAG-PRO-LIKE PROTEIN"/>
    <property type="match status" value="1"/>
</dbReference>
<dbReference type="Proteomes" id="UP001454036">
    <property type="component" value="Unassembled WGS sequence"/>
</dbReference>
<evidence type="ECO:0000256" key="1">
    <source>
        <dbReference type="SAM" id="MobiDB-lite"/>
    </source>
</evidence>
<protein>
    <recommendedName>
        <fullName evidence="4">Reverse transcriptase domain-containing protein</fullName>
    </recommendedName>
</protein>
<dbReference type="AlphaFoldDB" id="A0AAV3Q2E3"/>
<sequence>MRGAPGKRDKNLYCEYHLEHGHDTNECRILKVEIEKLIKQGYLREDVGQEKGRPHGRGYSPPCDHNCAIAGRGDSQNARKNYSRREVYNAVGTISMSEPISFSDSELKGIELPYDDPVVITPLIANFIVERMLVDKESSTDILYDKESSTDILYLSTHDKLHLPRSHIQPIATLLTGFTGHVVYPLGIATLDLTVGTGNKTTTIKAQFTVVDINDPSYNGLIGRPIPHEEIEEDPFNPAVEDRAFKIGTRQDDAHREALILLIRGLRTCSWGPEDIPGVDPEITMHRLHVDSMFVPIKQRKRTFSDEKNMVLQIEVEPLLNARAICELQFLEWSRT</sequence>
<comment type="caution">
    <text evidence="2">The sequence shown here is derived from an EMBL/GenBank/DDBJ whole genome shotgun (WGS) entry which is preliminary data.</text>
</comment>